<reference evidence="3 4" key="1">
    <citation type="journal article" date="2014" name="Int. J. Syst. Evol. Microbiol.">
        <title>Methanobacterium paludis sp. nov. and a novel strain of Methanobacterium lacus isolated from northern peatlands.</title>
        <authorList>
            <person name="Cadillo-Quiroz H."/>
            <person name="Brauer S.L."/>
            <person name="Goodson N."/>
            <person name="Yavitt J.B."/>
            <person name="Zinder S.H."/>
        </authorList>
    </citation>
    <scope>NUCLEOTIDE SEQUENCE [LARGE SCALE GENOMIC DNA]</scope>
    <source>
        <strain evidence="4">DSM 25820 / JCM 18151 / SWAN1</strain>
    </source>
</reference>
<dbReference type="PANTHER" id="PTHR35090">
    <property type="entry name" value="DNA-DIRECTED RNA POLYMERASE SUBUNIT I"/>
    <property type="match status" value="1"/>
</dbReference>
<dbReference type="RefSeq" id="WP_013825770.1">
    <property type="nucleotide sequence ID" value="NC_015574.1"/>
</dbReference>
<dbReference type="CDD" id="cd00090">
    <property type="entry name" value="HTH_ARSR"/>
    <property type="match status" value="1"/>
</dbReference>
<evidence type="ECO:0000259" key="2">
    <source>
        <dbReference type="SMART" id="SM00989"/>
    </source>
</evidence>
<dbReference type="InterPro" id="IPR001845">
    <property type="entry name" value="HTH_ArsR_DNA-bd_dom"/>
</dbReference>
<evidence type="ECO:0000259" key="1">
    <source>
        <dbReference type="SMART" id="SM00418"/>
    </source>
</evidence>
<dbReference type="Gene3D" id="3.30.1380.20">
    <property type="entry name" value="Trafficking protein particle complex subunit 3"/>
    <property type="match status" value="1"/>
</dbReference>
<dbReference type="SUPFAM" id="SSF46785">
    <property type="entry name" value="Winged helix' DNA-binding domain"/>
    <property type="match status" value="1"/>
</dbReference>
<dbReference type="InterPro" id="IPR011991">
    <property type="entry name" value="ArsR-like_HTH"/>
</dbReference>
<dbReference type="SUPFAM" id="SSF111126">
    <property type="entry name" value="Ligand-binding domain in the NO signalling and Golgi transport"/>
    <property type="match status" value="1"/>
</dbReference>
<dbReference type="InterPro" id="IPR036388">
    <property type="entry name" value="WH-like_DNA-bd_sf"/>
</dbReference>
<dbReference type="SMART" id="SM00418">
    <property type="entry name" value="HTH_ARSR"/>
    <property type="match status" value="1"/>
</dbReference>
<evidence type="ECO:0000313" key="4">
    <source>
        <dbReference type="Proteomes" id="UP000009231"/>
    </source>
</evidence>
<dbReference type="eggNOG" id="arCOG01688">
    <property type="taxonomic scope" value="Archaea"/>
</dbReference>
<evidence type="ECO:0000313" key="3">
    <source>
        <dbReference type="EMBL" id="AEG18269.1"/>
    </source>
</evidence>
<dbReference type="Pfam" id="PF01022">
    <property type="entry name" value="HTH_5"/>
    <property type="match status" value="1"/>
</dbReference>
<dbReference type="STRING" id="868131.MSWAN_1252"/>
<dbReference type="PANTHER" id="PTHR35090:SF2">
    <property type="entry name" value="ARSR FAMILY TRANSCRIPTIONAL REGULATOR"/>
    <property type="match status" value="1"/>
</dbReference>
<feature type="domain" description="HTH arsR-type" evidence="1">
    <location>
        <begin position="16"/>
        <end position="99"/>
    </location>
</feature>
<keyword evidence="4" id="KW-1185">Reference proteome</keyword>
<dbReference type="HOGENOM" id="CLU_1136066_0_0_2"/>
<dbReference type="GeneID" id="10668757"/>
<dbReference type="Proteomes" id="UP000009231">
    <property type="component" value="Chromosome"/>
</dbReference>
<dbReference type="InterPro" id="IPR004096">
    <property type="entry name" value="V4R"/>
</dbReference>
<dbReference type="InterPro" id="IPR024096">
    <property type="entry name" value="NO_sig/Golgi_transp_ligand-bd"/>
</dbReference>
<dbReference type="GO" id="GO:0003700">
    <property type="term" value="F:DNA-binding transcription factor activity"/>
    <property type="evidence" value="ECO:0007669"/>
    <property type="project" value="InterPro"/>
</dbReference>
<sequence>MNNMNPEDPHQDMRIELFATPDSVYAIDSPVRVKILSLLREGELSFDKIAELSGKAKSTVSVHLKKMAKEGIIGSKQDPDDARKKIFFIKSEYLGKLSSKKMLKDGIDKYVSSYVESNGNPFEFFRMIFQTIRVSLLKQGINIDPILYEAGEKVGEAIYKELADSDMDKFVGNIAKFWETHELGHVEVGNLEPLTVNVYDCFECQGLPYLGRPACAFDSGILKTIFSAHFQDEQAVNEVKCYATGDDYCSFVIKDCKK</sequence>
<accession>F6D656</accession>
<dbReference type="Gene3D" id="1.10.10.10">
    <property type="entry name" value="Winged helix-like DNA-binding domain superfamily/Winged helix DNA-binding domain"/>
    <property type="match status" value="1"/>
</dbReference>
<dbReference type="EMBL" id="CP002772">
    <property type="protein sequence ID" value="AEG18269.1"/>
    <property type="molecule type" value="Genomic_DNA"/>
</dbReference>
<dbReference type="AlphaFoldDB" id="F6D656"/>
<dbReference type="KEGG" id="mew:MSWAN_1252"/>
<name>F6D656_METPW</name>
<dbReference type="InterPro" id="IPR036390">
    <property type="entry name" value="WH_DNA-bd_sf"/>
</dbReference>
<dbReference type="eggNOG" id="arCOG01679">
    <property type="taxonomic scope" value="Archaea"/>
</dbReference>
<protein>
    <submittedName>
        <fullName evidence="3">Transcriptional regulator, ArsR family</fullName>
    </submittedName>
</protein>
<gene>
    <name evidence="3" type="ordered locus">MSWAN_1252</name>
</gene>
<dbReference type="SMART" id="SM00989">
    <property type="entry name" value="V4R"/>
    <property type="match status" value="1"/>
</dbReference>
<organism evidence="3 4">
    <name type="scientific">Methanobacterium paludis (strain DSM 25820 / JCM 18151 / SWAN1)</name>
    <dbReference type="NCBI Taxonomy" id="868131"/>
    <lineage>
        <taxon>Archaea</taxon>
        <taxon>Methanobacteriati</taxon>
        <taxon>Methanobacteriota</taxon>
        <taxon>Methanomada group</taxon>
        <taxon>Methanobacteria</taxon>
        <taxon>Methanobacteriales</taxon>
        <taxon>Methanobacteriaceae</taxon>
        <taxon>Methanobacterium</taxon>
    </lineage>
</organism>
<feature type="domain" description="4-vinyl reductase 4VR" evidence="2">
    <location>
        <begin position="193"/>
        <end position="255"/>
    </location>
</feature>
<dbReference type="Pfam" id="PF02830">
    <property type="entry name" value="V4R"/>
    <property type="match status" value="1"/>
</dbReference>
<proteinExistence type="predicted"/>